<dbReference type="Proteomes" id="UP000531561">
    <property type="component" value="Unassembled WGS sequence"/>
</dbReference>
<gene>
    <name evidence="1" type="ORF">Bfra_000250</name>
</gene>
<accession>A0A8H6B2T1</accession>
<protein>
    <submittedName>
        <fullName evidence="1">Uncharacterized protein</fullName>
    </submittedName>
</protein>
<dbReference type="GeneID" id="59254387"/>
<proteinExistence type="predicted"/>
<comment type="caution">
    <text evidence="1">The sequence shown here is derived from an EMBL/GenBank/DDBJ whole genome shotgun (WGS) entry which is preliminary data.</text>
</comment>
<keyword evidence="2" id="KW-1185">Reference proteome</keyword>
<sequence>MYLIAESQWVNLKLPFLENYQTALIVLIRLQLFCKSIELLCNESQVSYFHSLKSGQIILLLVRRQPASNVLSCDRKRFLPYVVL</sequence>
<organism evidence="1 2">
    <name type="scientific">Botrytis fragariae</name>
    <dbReference type="NCBI Taxonomy" id="1964551"/>
    <lineage>
        <taxon>Eukaryota</taxon>
        <taxon>Fungi</taxon>
        <taxon>Dikarya</taxon>
        <taxon>Ascomycota</taxon>
        <taxon>Pezizomycotina</taxon>
        <taxon>Leotiomycetes</taxon>
        <taxon>Helotiales</taxon>
        <taxon>Sclerotiniaceae</taxon>
        <taxon>Botrytis</taxon>
    </lineage>
</organism>
<reference evidence="1 2" key="1">
    <citation type="journal article" date="2020" name="Phytopathology">
        <title>A high-quality genome resource of Botrytis fragariae, a new and rapidly spreading fungal pathogen causing strawberry gray mold in the U.S.A.</title>
        <authorList>
            <person name="Wu Y."/>
            <person name="Saski C.A."/>
            <person name="Schnabel G."/>
            <person name="Xiao S."/>
            <person name="Hu M."/>
        </authorList>
    </citation>
    <scope>NUCLEOTIDE SEQUENCE [LARGE SCALE GENOMIC DNA]</scope>
    <source>
        <strain evidence="1 2">BVB16</strain>
    </source>
</reference>
<dbReference type="AlphaFoldDB" id="A0A8H6B2T1"/>
<evidence type="ECO:0000313" key="2">
    <source>
        <dbReference type="Proteomes" id="UP000531561"/>
    </source>
</evidence>
<name>A0A8H6B2T1_9HELO</name>
<dbReference type="RefSeq" id="XP_037197028.1">
    <property type="nucleotide sequence ID" value="XM_037330695.1"/>
</dbReference>
<evidence type="ECO:0000313" key="1">
    <source>
        <dbReference type="EMBL" id="KAF5878083.1"/>
    </source>
</evidence>
<dbReference type="EMBL" id="JABFCT010000002">
    <property type="protein sequence ID" value="KAF5878083.1"/>
    <property type="molecule type" value="Genomic_DNA"/>
</dbReference>